<organism evidence="13 14">
    <name type="scientific">Halococcus saccharolyticus DSM 5350</name>
    <dbReference type="NCBI Taxonomy" id="1227455"/>
    <lineage>
        <taxon>Archaea</taxon>
        <taxon>Methanobacteriati</taxon>
        <taxon>Methanobacteriota</taxon>
        <taxon>Stenosarchaea group</taxon>
        <taxon>Halobacteria</taxon>
        <taxon>Halobacteriales</taxon>
        <taxon>Halococcaceae</taxon>
        <taxon>Halococcus</taxon>
    </lineage>
</organism>
<dbReference type="GO" id="GO:0000287">
    <property type="term" value="F:magnesium ion binding"/>
    <property type="evidence" value="ECO:0007669"/>
    <property type="project" value="UniProtKB-UniRule"/>
</dbReference>
<keyword evidence="9 12" id="KW-0472">Membrane</keyword>
<comment type="caution">
    <text evidence="13">The sequence shown here is derived from an EMBL/GenBank/DDBJ whole genome shotgun (WGS) entry which is preliminary data.</text>
</comment>
<evidence type="ECO:0000256" key="10">
    <source>
        <dbReference type="ARBA" id="ARBA00023209"/>
    </source>
</evidence>
<keyword evidence="10 12" id="KW-0594">Phospholipid biosynthesis</keyword>
<evidence type="ECO:0000256" key="8">
    <source>
        <dbReference type="ARBA" id="ARBA00023098"/>
    </source>
</evidence>
<dbReference type="STRING" id="1227455.C449_13197"/>
<evidence type="ECO:0000313" key="14">
    <source>
        <dbReference type="Proteomes" id="UP000011669"/>
    </source>
</evidence>
<dbReference type="InterPro" id="IPR000537">
    <property type="entry name" value="UbiA_prenyltransferase"/>
</dbReference>
<dbReference type="InParanoid" id="M0MFS2"/>
<dbReference type="UniPathway" id="UPA00940"/>
<keyword evidence="6 12" id="KW-0460">Magnesium</keyword>
<feature type="transmembrane region" description="Helical" evidence="12">
    <location>
        <begin position="12"/>
        <end position="32"/>
    </location>
</feature>
<feature type="transmembrane region" description="Helical" evidence="12">
    <location>
        <begin position="91"/>
        <end position="122"/>
    </location>
</feature>
<dbReference type="InterPro" id="IPR023547">
    <property type="entry name" value="DGGGP_synth"/>
</dbReference>
<feature type="transmembrane region" description="Helical" evidence="12">
    <location>
        <begin position="261"/>
        <end position="279"/>
    </location>
</feature>
<evidence type="ECO:0000256" key="5">
    <source>
        <dbReference type="ARBA" id="ARBA00022692"/>
    </source>
</evidence>
<evidence type="ECO:0000256" key="7">
    <source>
        <dbReference type="ARBA" id="ARBA00022989"/>
    </source>
</evidence>
<reference evidence="13 14" key="1">
    <citation type="journal article" date="2014" name="PLoS Genet.">
        <title>Phylogenetically driven sequencing of extremely halophilic archaea reveals strategies for static and dynamic osmo-response.</title>
        <authorList>
            <person name="Becker E.A."/>
            <person name="Seitzer P.M."/>
            <person name="Tritt A."/>
            <person name="Larsen D."/>
            <person name="Krusor M."/>
            <person name="Yao A.I."/>
            <person name="Wu D."/>
            <person name="Madern D."/>
            <person name="Eisen J.A."/>
            <person name="Darling A.E."/>
            <person name="Facciotti M.T."/>
        </authorList>
    </citation>
    <scope>NUCLEOTIDE SEQUENCE [LARGE SCALE GENOMIC DNA]</scope>
    <source>
        <strain evidence="13 14">DSM 5350</strain>
    </source>
</reference>
<keyword evidence="3 12" id="KW-0444">Lipid biosynthesis</keyword>
<dbReference type="FunCoup" id="M0MFS2">
    <property type="interactions" value="88"/>
</dbReference>
<dbReference type="Gene3D" id="1.10.357.140">
    <property type="entry name" value="UbiA prenyltransferase"/>
    <property type="match status" value="1"/>
</dbReference>
<comment type="similarity">
    <text evidence="12">Belongs to the UbiA prenyltransferase family. DGGGP synthase subfamily.</text>
</comment>
<comment type="subcellular location">
    <subcellularLocation>
        <location evidence="1 12">Cell membrane</location>
        <topology evidence="1 12">Multi-pass membrane protein</topology>
    </subcellularLocation>
</comment>
<dbReference type="PANTHER" id="PTHR42723:SF1">
    <property type="entry name" value="CHLOROPHYLL SYNTHASE, CHLOROPLASTIC"/>
    <property type="match status" value="1"/>
</dbReference>
<dbReference type="InterPro" id="IPR044878">
    <property type="entry name" value="UbiA_sf"/>
</dbReference>
<dbReference type="PANTHER" id="PTHR42723">
    <property type="entry name" value="CHLOROPHYLL SYNTHASE"/>
    <property type="match status" value="1"/>
</dbReference>
<comment type="catalytic activity">
    <reaction evidence="12">
        <text>sn-3-O-(geranylgeranyl)glycerol 1-phosphate + (2E,6E,10E)-geranylgeranyl diphosphate = 2,3-bis-O-(geranylgeranyl)-sn-glycerol 1-phosphate + diphosphate</text>
        <dbReference type="Rhea" id="RHEA:18109"/>
        <dbReference type="ChEBI" id="CHEBI:33019"/>
        <dbReference type="ChEBI" id="CHEBI:57677"/>
        <dbReference type="ChEBI" id="CHEBI:58756"/>
        <dbReference type="ChEBI" id="CHEBI:58837"/>
        <dbReference type="EC" id="2.5.1.42"/>
    </reaction>
</comment>
<dbReference type="EC" id="2.5.1.42" evidence="12"/>
<feature type="transmembrane region" description="Helical" evidence="12">
    <location>
        <begin position="38"/>
        <end position="58"/>
    </location>
</feature>
<comment type="cofactor">
    <cofactor evidence="12">
        <name>Mg(2+)</name>
        <dbReference type="ChEBI" id="CHEBI:18420"/>
    </cofactor>
</comment>
<evidence type="ECO:0000313" key="13">
    <source>
        <dbReference type="EMBL" id="EMA43519.1"/>
    </source>
</evidence>
<sequence length="280" mass="29190">MVGDRTRGFVELIRPGNAIAAGFLTFIGAFVADAFADPVMIGAAVGATIAATGAGMSINDYFDREIDRINQPDRAIPRGAVTPREALGFSIVLFAIAVALVLLLPVLAIVIAGVNLFALVAYTKLFKGFSGLGNIVVGYLTGSAFLFGAAAVGSVTVAVLVLFALAALSTVAREIVKDVEDMEGDREEGLRTLPIVVGDRTSLILAAVVLALAVLASPVPFIRGTFGIAYLVLVIPCDLLMLYSVYEGFSNPTAGQSHLKYSMYLATVAFVVGRATTIIG</sequence>
<keyword evidence="7 12" id="KW-1133">Transmembrane helix</keyword>
<evidence type="ECO:0000256" key="12">
    <source>
        <dbReference type="HAMAP-Rule" id="MF_01286"/>
    </source>
</evidence>
<protein>
    <recommendedName>
        <fullName evidence="12">Digeranylgeranylglyceryl phosphate synthase</fullName>
        <shortName evidence="12">DGGGP synthase</shortName>
        <shortName evidence="12">DGGGPS</shortName>
        <ecNumber evidence="12">2.5.1.42</ecNumber>
    </recommendedName>
    <alternativeName>
        <fullName evidence="12">(S)-2,3-di-O-geranylgeranylglyceryl phosphate synthase</fullName>
    </alternativeName>
    <alternativeName>
        <fullName evidence="12">Geranylgeranylglycerol-phosphate geranylgeranyltransferase</fullName>
    </alternativeName>
</protein>
<accession>M0MFS2</accession>
<feature type="transmembrane region" description="Helical" evidence="12">
    <location>
        <begin position="142"/>
        <end position="168"/>
    </location>
</feature>
<keyword evidence="5 12" id="KW-0812">Transmembrane</keyword>
<dbReference type="OrthoDB" id="11851at2157"/>
<dbReference type="RefSeq" id="WP_006078497.1">
    <property type="nucleotide sequence ID" value="NZ_AOMD01000029.1"/>
</dbReference>
<dbReference type="CDD" id="cd13961">
    <property type="entry name" value="PT_UbiA_DGGGPS"/>
    <property type="match status" value="1"/>
</dbReference>
<proteinExistence type="inferred from homology"/>
<evidence type="ECO:0000256" key="11">
    <source>
        <dbReference type="ARBA" id="ARBA00023264"/>
    </source>
</evidence>
<keyword evidence="8 12" id="KW-0443">Lipid metabolism</keyword>
<keyword evidence="14" id="KW-1185">Reference proteome</keyword>
<dbReference type="GO" id="GO:0046474">
    <property type="term" value="P:glycerophospholipid biosynthetic process"/>
    <property type="evidence" value="ECO:0007669"/>
    <property type="project" value="UniProtKB-UniRule"/>
</dbReference>
<comment type="pathway">
    <text evidence="12">Membrane lipid metabolism; glycerophospholipid metabolism.</text>
</comment>
<evidence type="ECO:0000256" key="2">
    <source>
        <dbReference type="ARBA" id="ARBA00022475"/>
    </source>
</evidence>
<dbReference type="Pfam" id="PF01040">
    <property type="entry name" value="UbiA"/>
    <property type="match status" value="1"/>
</dbReference>
<name>M0MFS2_9EURY</name>
<dbReference type="GO" id="GO:0047295">
    <property type="term" value="F:geranylgeranylglycerol-phosphate geranylgeranyltransferase activity"/>
    <property type="evidence" value="ECO:0007669"/>
    <property type="project" value="UniProtKB-UniRule"/>
</dbReference>
<feature type="transmembrane region" description="Helical" evidence="12">
    <location>
        <begin position="228"/>
        <end position="249"/>
    </location>
</feature>
<dbReference type="EMBL" id="AOMD01000029">
    <property type="protein sequence ID" value="EMA43519.1"/>
    <property type="molecule type" value="Genomic_DNA"/>
</dbReference>
<dbReference type="Gene3D" id="1.20.120.1780">
    <property type="entry name" value="UbiA prenyltransferase"/>
    <property type="match status" value="1"/>
</dbReference>
<evidence type="ECO:0000256" key="6">
    <source>
        <dbReference type="ARBA" id="ARBA00022842"/>
    </source>
</evidence>
<keyword evidence="4 12" id="KW-0808">Transferase</keyword>
<dbReference type="GO" id="GO:0005886">
    <property type="term" value="C:plasma membrane"/>
    <property type="evidence" value="ECO:0007669"/>
    <property type="project" value="UniProtKB-SubCell"/>
</dbReference>
<dbReference type="AlphaFoldDB" id="M0MFS2"/>
<dbReference type="Proteomes" id="UP000011669">
    <property type="component" value="Unassembled WGS sequence"/>
</dbReference>
<keyword evidence="11 12" id="KW-1208">Phospholipid metabolism</keyword>
<dbReference type="NCBIfam" id="NF009521">
    <property type="entry name" value="PRK12882.1"/>
    <property type="match status" value="1"/>
</dbReference>
<dbReference type="InterPro" id="IPR050475">
    <property type="entry name" value="Prenyltransferase_related"/>
</dbReference>
<gene>
    <name evidence="13" type="primary">ubiA</name>
    <name evidence="13" type="ORF">C449_13197</name>
</gene>
<comment type="function">
    <text evidence="12">Prenyltransferase that catalyzes the transfer of the geranylgeranyl moiety of geranylgeranyl diphosphate (GGPP) to the C2 hydroxyl of (S)-3-O-geranylgeranylglyceryl phosphate (GGGP). This reaction is the second ether-bond-formation step in the biosynthesis of archaeal membrane lipids.</text>
</comment>
<evidence type="ECO:0000256" key="4">
    <source>
        <dbReference type="ARBA" id="ARBA00022679"/>
    </source>
</evidence>
<dbReference type="PATRIC" id="fig|1227455.4.peg.2695"/>
<feature type="transmembrane region" description="Helical" evidence="12">
    <location>
        <begin position="203"/>
        <end position="222"/>
    </location>
</feature>
<dbReference type="HAMAP" id="MF_01286">
    <property type="entry name" value="DGGGP_synth"/>
    <property type="match status" value="1"/>
</dbReference>
<keyword evidence="2 12" id="KW-1003">Cell membrane</keyword>
<evidence type="ECO:0000256" key="3">
    <source>
        <dbReference type="ARBA" id="ARBA00022516"/>
    </source>
</evidence>
<evidence type="ECO:0000256" key="1">
    <source>
        <dbReference type="ARBA" id="ARBA00004651"/>
    </source>
</evidence>
<evidence type="ECO:0000256" key="9">
    <source>
        <dbReference type="ARBA" id="ARBA00023136"/>
    </source>
</evidence>